<comment type="caution">
    <text evidence="2">The sequence shown here is derived from an EMBL/GenBank/DDBJ whole genome shotgun (WGS) entry which is preliminary data.</text>
</comment>
<proteinExistence type="predicted"/>
<organism evidence="2 3">
    <name type="scientific">Symbiodinium microadriaticum</name>
    <name type="common">Dinoflagellate</name>
    <name type="synonym">Zooxanthella microadriatica</name>
    <dbReference type="NCBI Taxonomy" id="2951"/>
    <lineage>
        <taxon>Eukaryota</taxon>
        <taxon>Sar</taxon>
        <taxon>Alveolata</taxon>
        <taxon>Dinophyceae</taxon>
        <taxon>Suessiales</taxon>
        <taxon>Symbiodiniaceae</taxon>
        <taxon>Symbiodinium</taxon>
    </lineage>
</organism>
<evidence type="ECO:0000256" key="1">
    <source>
        <dbReference type="ARBA" id="ARBA00023172"/>
    </source>
</evidence>
<dbReference type="GO" id="GO:0006310">
    <property type="term" value="P:DNA recombination"/>
    <property type="evidence" value="ECO:0007669"/>
    <property type="project" value="UniProtKB-KW"/>
</dbReference>
<name>A0A1Q9D1B1_SYMMI</name>
<dbReference type="InterPro" id="IPR013762">
    <property type="entry name" value="Integrase-like_cat_sf"/>
</dbReference>
<gene>
    <name evidence="2" type="ORF">AK812_SmicGene29624</name>
</gene>
<feature type="non-terminal residue" evidence="2">
    <location>
        <position position="1"/>
    </location>
</feature>
<dbReference type="SUPFAM" id="SSF56349">
    <property type="entry name" value="DNA breaking-rejoining enzymes"/>
    <property type="match status" value="1"/>
</dbReference>
<dbReference type="GO" id="GO:0003677">
    <property type="term" value="F:DNA binding"/>
    <property type="evidence" value="ECO:0007669"/>
    <property type="project" value="InterPro"/>
</dbReference>
<evidence type="ECO:0008006" key="4">
    <source>
        <dbReference type="Google" id="ProtNLM"/>
    </source>
</evidence>
<accession>A0A1Q9D1B1</accession>
<keyword evidence="1" id="KW-0233">DNA recombination</keyword>
<dbReference type="InterPro" id="IPR011010">
    <property type="entry name" value="DNA_brk_join_enz"/>
</dbReference>
<sequence length="1413" mass="154812">ALAARGFSTGPHFDCTVSPHFDLLRLDAYDWLLFMIQAALEEAFCCALQNQVLVWGLYPAPVFGPTRLNIADDPSRGASLREPCKHSVLAALKPADLYTASTFRGAAPDVPSLTGCCKLLFVWTEAGSSVAQETTSHKAWLAERGRSLESFLSENPPEVQALNTSLVAYGRELYDAGRPYWIYSETVNSVAARAPTVRRQLQQAWDLGFSWLAMEPYSHHVPLPGILLCAILTACLVWGWVREAGLFALAWGGLLRIGDATNAKRADLVLPRDVLFTQCFVLLRIQEPKTRLRMARHQAARVEPQDLVELIDLVFQGLRSDERLWPRSQQTLRKRLDAVLARLGITPHEGEKALDLGSFRPGGATYLLQQTEDSELTRRRGRWASHKVMEIYLQEVASITFYPRLPLPVREQVLRFAQGFRPMLEKAKQWDAQGIPPTAWLALAEKMRETWESFLEDALHPDDLEAAAKKTGAPEADVELPTADEIAGMKDVLRAAGMKVSGLKAELQARLLAAIAEKCSVLSALLKAKAFARVSVTLAMASDVLQAEATPEDAETFMIDWLRRSSDLETSVKADNAEAEARQSQQFREIKVFGIVTGVPCATSSKRNSQLSSPIVELRQVGSSAMPRVGRAPVFIMDGLLPRFGGALAAVWFLLATPALGVIEVSPSTRWPTWELVVVQRSAAGELRNGELRDSLVLDERAGLIGELTVMQMSLKTECGFAPGPKSGRQRDVFPLAPVTGLEHKPAGMLVGRWRVLMSFVNVIVAALNWLYGVKQGARAPAKHTACQRAVVANVVARANSVLVRLQTVEDGSWERFLPDFVARPLRPAAVASSFQDLVADRVDNLEAAALCDPLPHLPPDVQSKLCGESKIVAATAENLDCFEAVPHGSREEYAKLVVKQLRCGKLGLSTWCKAGGTTFAVGKPGGSRLREVWDGRRVSEASARPPKPRHLASPTALTFLECTQEHPLRLSKRDASCWFDQLKLPQSLRMYMAKPALSAAELCKAGMPVHEQQHHLEAGQTWCEGPLFPLHHVWPMGFSWSSYVAQEEMLSVCEEAGIPQSALMACDQETPTAFELVAAVATDDVMIFSNAGPGATSKAARNFDASMEARGAVRNSAKDVNDELCGTCVGVDLDNGCFLDVPGARFMAMILAFLHLHACRVASPKDVQQLLGALQWFDLLVRPKLSVYSSIYKFTLPGDGHAALLPAEVVAELACSLCLGVFWRCDLRRPFLPLVGATDASTSYGFGASCIRATSSVARKLARVAEKQGAFVVMDGGAAETLGGDRLTKAHQLNMKLEHFSDIFSVRCKFPAHINVLEGEAFVLFLRWLLRTKSHHSARVVVLLDSAVLLGAAAKGRSSSQLNRLLRKVAALTLAGSLQAHLIFVATIRSGLRRRELQNHREKSRKEALQVL</sequence>
<dbReference type="Gene3D" id="1.10.443.10">
    <property type="entry name" value="Intergrase catalytic core"/>
    <property type="match status" value="1"/>
</dbReference>
<evidence type="ECO:0000313" key="2">
    <source>
        <dbReference type="EMBL" id="OLP88962.1"/>
    </source>
</evidence>
<evidence type="ECO:0000313" key="3">
    <source>
        <dbReference type="Proteomes" id="UP000186817"/>
    </source>
</evidence>
<protein>
    <recommendedName>
        <fullName evidence="4">SAP domain-containing protein</fullName>
    </recommendedName>
</protein>
<reference evidence="2 3" key="1">
    <citation type="submission" date="2016-02" db="EMBL/GenBank/DDBJ databases">
        <title>Genome analysis of coral dinoflagellate symbionts highlights evolutionary adaptations to a symbiotic lifestyle.</title>
        <authorList>
            <person name="Aranda M."/>
            <person name="Li Y."/>
            <person name="Liew Y.J."/>
            <person name="Baumgarten S."/>
            <person name="Simakov O."/>
            <person name="Wilson M."/>
            <person name="Piel J."/>
            <person name="Ashoor H."/>
            <person name="Bougouffa S."/>
            <person name="Bajic V.B."/>
            <person name="Ryu T."/>
            <person name="Ravasi T."/>
            <person name="Bayer T."/>
            <person name="Micklem G."/>
            <person name="Kim H."/>
            <person name="Bhak J."/>
            <person name="Lajeunesse T.C."/>
            <person name="Voolstra C.R."/>
        </authorList>
    </citation>
    <scope>NUCLEOTIDE SEQUENCE [LARGE SCALE GENOMIC DNA]</scope>
    <source>
        <strain evidence="2 3">CCMP2467</strain>
    </source>
</reference>
<dbReference type="GO" id="GO:0015074">
    <property type="term" value="P:DNA integration"/>
    <property type="evidence" value="ECO:0007669"/>
    <property type="project" value="InterPro"/>
</dbReference>
<dbReference type="Proteomes" id="UP000186817">
    <property type="component" value="Unassembled WGS sequence"/>
</dbReference>
<dbReference type="EMBL" id="LSRX01000786">
    <property type="protein sequence ID" value="OLP88962.1"/>
    <property type="molecule type" value="Genomic_DNA"/>
</dbReference>
<dbReference type="OrthoDB" id="442379at2759"/>
<keyword evidence="3" id="KW-1185">Reference proteome</keyword>